<dbReference type="EMBL" id="JABDJR010000371">
    <property type="protein sequence ID" value="NNF06954.1"/>
    <property type="molecule type" value="Genomic_DNA"/>
</dbReference>
<feature type="domain" description="ESX-1 secretion system protein EccA1-like N-terminal" evidence="2">
    <location>
        <begin position="147"/>
        <end position="241"/>
    </location>
</feature>
<protein>
    <recommendedName>
        <fullName evidence="2">ESX-1 secretion system protein EccA1-like N-terminal domain-containing protein</fullName>
    </recommendedName>
</protein>
<evidence type="ECO:0000313" key="4">
    <source>
        <dbReference type="Proteomes" id="UP000547674"/>
    </source>
</evidence>
<dbReference type="Pfam" id="PF21545">
    <property type="entry name" value="T7SS_EccA1_N"/>
    <property type="match status" value="1"/>
</dbReference>
<evidence type="ECO:0000313" key="3">
    <source>
        <dbReference type="EMBL" id="NNF06954.1"/>
    </source>
</evidence>
<keyword evidence="1" id="KW-0812">Transmembrane</keyword>
<dbReference type="InterPro" id="IPR011990">
    <property type="entry name" value="TPR-like_helical_dom_sf"/>
</dbReference>
<proteinExistence type="predicted"/>
<dbReference type="AlphaFoldDB" id="A0A7Y2EBV2"/>
<sequence length="250" mass="27925">MMHAQHAHITDDQCLDLAHGLLEDKERVELLEQSYECSVCESRLKDWVSQKEKVVATWNREHAPAKVQAPKEIDPRSEVSPLDRLREWFSFPKLALGSGLAAAALAIFLFLPAQNDGVLPLPSSADLLNLRGEAATNGDTIFQGFEAYNEENWKSAISLLQTSTADEGLEALRQVYLGSAFALDGQYQEALDVYENVDLADIPEPWRSESRWTQAMCLEETGKDARAQALLEELAKESGEPGRRAQERLK</sequence>
<dbReference type="Gene3D" id="1.25.40.10">
    <property type="entry name" value="Tetratricopeptide repeat domain"/>
    <property type="match status" value="1"/>
</dbReference>
<reference evidence="3 4" key="1">
    <citation type="submission" date="2020-03" db="EMBL/GenBank/DDBJ databases">
        <title>Metabolic flexibility allows generalist bacteria to become dominant in a frequently disturbed ecosystem.</title>
        <authorList>
            <person name="Chen Y.-J."/>
            <person name="Leung P.M."/>
            <person name="Bay S.K."/>
            <person name="Hugenholtz P."/>
            <person name="Kessler A.J."/>
            <person name="Shelley G."/>
            <person name="Waite D.W."/>
            <person name="Cook P.L."/>
            <person name="Greening C."/>
        </authorList>
    </citation>
    <scope>NUCLEOTIDE SEQUENCE [LARGE SCALE GENOMIC DNA]</scope>
    <source>
        <strain evidence="3">SS_bin_28</strain>
    </source>
</reference>
<keyword evidence="1" id="KW-1133">Transmembrane helix</keyword>
<dbReference type="Proteomes" id="UP000547674">
    <property type="component" value="Unassembled WGS sequence"/>
</dbReference>
<accession>A0A7Y2EBV2</accession>
<gene>
    <name evidence="3" type="ORF">HKN21_09355</name>
</gene>
<feature type="transmembrane region" description="Helical" evidence="1">
    <location>
        <begin position="94"/>
        <end position="113"/>
    </location>
</feature>
<evidence type="ECO:0000259" key="2">
    <source>
        <dbReference type="Pfam" id="PF21545"/>
    </source>
</evidence>
<name>A0A7Y2EBV2_UNCEI</name>
<dbReference type="SUPFAM" id="SSF48452">
    <property type="entry name" value="TPR-like"/>
    <property type="match status" value="1"/>
</dbReference>
<keyword evidence="1" id="KW-0472">Membrane</keyword>
<evidence type="ECO:0000256" key="1">
    <source>
        <dbReference type="SAM" id="Phobius"/>
    </source>
</evidence>
<dbReference type="InterPro" id="IPR049078">
    <property type="entry name" value="T7SS_EccA1-like_N"/>
</dbReference>
<organism evidence="3 4">
    <name type="scientific">Eiseniibacteriota bacterium</name>
    <dbReference type="NCBI Taxonomy" id="2212470"/>
    <lineage>
        <taxon>Bacteria</taxon>
        <taxon>Candidatus Eiseniibacteriota</taxon>
    </lineage>
</organism>
<comment type="caution">
    <text evidence="3">The sequence shown here is derived from an EMBL/GenBank/DDBJ whole genome shotgun (WGS) entry which is preliminary data.</text>
</comment>